<protein>
    <recommendedName>
        <fullName evidence="4">DUF3313 domain-containing protein</fullName>
    </recommendedName>
</protein>
<evidence type="ECO:0000313" key="2">
    <source>
        <dbReference type="EMBL" id="ORJ60629.1"/>
    </source>
</evidence>
<proteinExistence type="predicted"/>
<dbReference type="Pfam" id="PF11769">
    <property type="entry name" value="DUF3313"/>
    <property type="match status" value="1"/>
</dbReference>
<name>A0A1X0Y688_9BACT</name>
<gene>
    <name evidence="2" type="ORF">B5V00_07280</name>
</gene>
<dbReference type="PROSITE" id="PS51257">
    <property type="entry name" value="PROKAR_LIPOPROTEIN"/>
    <property type="match status" value="1"/>
</dbReference>
<evidence type="ECO:0008006" key="4">
    <source>
        <dbReference type="Google" id="ProtNLM"/>
    </source>
</evidence>
<dbReference type="STRING" id="1969733.B5V00_07280"/>
<reference evidence="2 3" key="1">
    <citation type="submission" date="2017-03" db="EMBL/GenBank/DDBJ databases">
        <title>Genome sequence of Geothermobacter sp. EPR-M, Deep-Sea Iron Reducer.</title>
        <authorList>
            <person name="Tully B."/>
            <person name="Savalia P."/>
            <person name="Abuyen K."/>
            <person name="Baughan C."/>
            <person name="Romero E."/>
            <person name="Ronkowski C."/>
            <person name="Torres B."/>
            <person name="Tremblay J."/>
            <person name="Trujillo A."/>
            <person name="Tyler M."/>
            <person name="Perez-Rodriguez I."/>
            <person name="Amend J."/>
        </authorList>
    </citation>
    <scope>NUCLEOTIDE SEQUENCE [LARGE SCALE GENOMIC DNA]</scope>
    <source>
        <strain evidence="2 3">EPR-M</strain>
    </source>
</reference>
<keyword evidence="1" id="KW-0732">Signal</keyword>
<comment type="caution">
    <text evidence="2">The sequence shown here is derived from an EMBL/GenBank/DDBJ whole genome shotgun (WGS) entry which is preliminary data.</text>
</comment>
<dbReference type="Proteomes" id="UP000193136">
    <property type="component" value="Unassembled WGS sequence"/>
</dbReference>
<keyword evidence="3" id="KW-1185">Reference proteome</keyword>
<organism evidence="2 3">
    <name type="scientific">Geothermobacter hydrogeniphilus</name>
    <dbReference type="NCBI Taxonomy" id="1969733"/>
    <lineage>
        <taxon>Bacteria</taxon>
        <taxon>Pseudomonadati</taxon>
        <taxon>Thermodesulfobacteriota</taxon>
        <taxon>Desulfuromonadia</taxon>
        <taxon>Desulfuromonadales</taxon>
        <taxon>Geothermobacteraceae</taxon>
        <taxon>Geothermobacter</taxon>
    </lineage>
</organism>
<dbReference type="AlphaFoldDB" id="A0A1X0Y688"/>
<evidence type="ECO:0000313" key="3">
    <source>
        <dbReference type="Proteomes" id="UP000193136"/>
    </source>
</evidence>
<feature type="chain" id="PRO_5012733016" description="DUF3313 domain-containing protein" evidence="1">
    <location>
        <begin position="26"/>
        <end position="218"/>
    </location>
</feature>
<sequence length="218" mass="23384">MIFRNIFVPLLLLALLYGCASAPKATETRSGFLSDYSQLKADGDGNSASYYAEGYDPKNYGQITFVPVKVQLSQKLLAESKLDAGQQQRIADYLAGQLNQRLAGGLQGKGSGTLTVRAAISGVTSSSEDLSAWQYLPIALVATAAKEAAGSRDQAPMLFLESEAVDAASGKIVSARVRAMPLGLVEAKAWEKDPVEALKPLIAEWLDQLMTELEKKVK</sequence>
<dbReference type="RefSeq" id="WP_085010111.1">
    <property type="nucleotide sequence ID" value="NZ_NAAD01000007.1"/>
</dbReference>
<dbReference type="EMBL" id="NAAD01000007">
    <property type="protein sequence ID" value="ORJ60629.1"/>
    <property type="molecule type" value="Genomic_DNA"/>
</dbReference>
<accession>A0A1X0Y688</accession>
<dbReference type="InterPro" id="IPR021747">
    <property type="entry name" value="DUF3313"/>
</dbReference>
<dbReference type="OrthoDB" id="260045at2"/>
<feature type="signal peptide" evidence="1">
    <location>
        <begin position="1"/>
        <end position="25"/>
    </location>
</feature>
<evidence type="ECO:0000256" key="1">
    <source>
        <dbReference type="SAM" id="SignalP"/>
    </source>
</evidence>